<dbReference type="EMBL" id="LR797213">
    <property type="protein sequence ID" value="CAB4194592.1"/>
    <property type="molecule type" value="Genomic_DNA"/>
</dbReference>
<evidence type="ECO:0000313" key="1">
    <source>
        <dbReference type="EMBL" id="CAB4194592.1"/>
    </source>
</evidence>
<proteinExistence type="predicted"/>
<organism evidence="1">
    <name type="scientific">uncultured Caudovirales phage</name>
    <dbReference type="NCBI Taxonomy" id="2100421"/>
    <lineage>
        <taxon>Viruses</taxon>
        <taxon>Duplodnaviria</taxon>
        <taxon>Heunggongvirae</taxon>
        <taxon>Uroviricota</taxon>
        <taxon>Caudoviricetes</taxon>
        <taxon>Peduoviridae</taxon>
        <taxon>Maltschvirus</taxon>
        <taxon>Maltschvirus maltsch</taxon>
    </lineage>
</organism>
<name>A0A6J5RF54_9CAUD</name>
<protein>
    <submittedName>
        <fullName evidence="1">Uncharacterized protein</fullName>
    </submittedName>
</protein>
<sequence length="62" mass="7240">MSCSKIRYKDEISAKIALSNTGKNDHRREKSEVRLYKCHKCKGFHLTSKGIDEYHGRSRTIK</sequence>
<reference evidence="1" key="1">
    <citation type="submission" date="2020-05" db="EMBL/GenBank/DDBJ databases">
        <authorList>
            <person name="Chiriac C."/>
            <person name="Salcher M."/>
            <person name="Ghai R."/>
            <person name="Kavagutti S V."/>
        </authorList>
    </citation>
    <scope>NUCLEOTIDE SEQUENCE</scope>
</reference>
<gene>
    <name evidence="1" type="ORF">UFOVP1264_47</name>
</gene>
<accession>A0A6J5RF54</accession>